<keyword evidence="1" id="KW-0472">Membrane</keyword>
<sequence length="57" mass="6540">MFILVSVVARLSILLVSVSGYPCFWYSDQIVWFWWMLGLIICLSVFLVILVSGIITK</sequence>
<protein>
    <submittedName>
        <fullName evidence="2">Uncharacterized protein</fullName>
    </submittedName>
</protein>
<proteinExistence type="predicted"/>
<reference evidence="3" key="1">
    <citation type="journal article" date="2016" name="Nature">
        <title>The genome of the seagrass Zostera marina reveals angiosperm adaptation to the sea.</title>
        <authorList>
            <person name="Olsen J.L."/>
            <person name="Rouze P."/>
            <person name="Verhelst B."/>
            <person name="Lin Y.-C."/>
            <person name="Bayer T."/>
            <person name="Collen J."/>
            <person name="Dattolo E."/>
            <person name="De Paoli E."/>
            <person name="Dittami S."/>
            <person name="Maumus F."/>
            <person name="Michel G."/>
            <person name="Kersting A."/>
            <person name="Lauritano C."/>
            <person name="Lohaus R."/>
            <person name="Toepel M."/>
            <person name="Tonon T."/>
            <person name="Vanneste K."/>
            <person name="Amirebrahimi M."/>
            <person name="Brakel J."/>
            <person name="Bostroem C."/>
            <person name="Chovatia M."/>
            <person name="Grimwood J."/>
            <person name="Jenkins J.W."/>
            <person name="Jueterbock A."/>
            <person name="Mraz A."/>
            <person name="Stam W.T."/>
            <person name="Tice H."/>
            <person name="Bornberg-Bauer E."/>
            <person name="Green P.J."/>
            <person name="Pearson G.A."/>
            <person name="Procaccini G."/>
            <person name="Duarte C.M."/>
            <person name="Schmutz J."/>
            <person name="Reusch T.B.H."/>
            <person name="Van de Peer Y."/>
        </authorList>
    </citation>
    <scope>NUCLEOTIDE SEQUENCE [LARGE SCALE GENOMIC DNA]</scope>
    <source>
        <strain evidence="3">cv. Finnish</strain>
    </source>
</reference>
<comment type="caution">
    <text evidence="2">The sequence shown here is derived from an EMBL/GenBank/DDBJ whole genome shotgun (WGS) entry which is preliminary data.</text>
</comment>
<feature type="transmembrane region" description="Helical" evidence="1">
    <location>
        <begin position="30"/>
        <end position="55"/>
    </location>
</feature>
<name>A0A0K9NU64_ZOSMR</name>
<organism evidence="2 3">
    <name type="scientific">Zostera marina</name>
    <name type="common">Eelgrass</name>
    <dbReference type="NCBI Taxonomy" id="29655"/>
    <lineage>
        <taxon>Eukaryota</taxon>
        <taxon>Viridiplantae</taxon>
        <taxon>Streptophyta</taxon>
        <taxon>Embryophyta</taxon>
        <taxon>Tracheophyta</taxon>
        <taxon>Spermatophyta</taxon>
        <taxon>Magnoliopsida</taxon>
        <taxon>Liliopsida</taxon>
        <taxon>Zosteraceae</taxon>
        <taxon>Zostera</taxon>
    </lineage>
</organism>
<dbReference type="Proteomes" id="UP000036987">
    <property type="component" value="Unassembled WGS sequence"/>
</dbReference>
<keyword evidence="3" id="KW-1185">Reference proteome</keyword>
<dbReference type="AlphaFoldDB" id="A0A0K9NU64"/>
<keyword evidence="1" id="KW-0812">Transmembrane</keyword>
<accession>A0A0K9NU64</accession>
<dbReference type="EMBL" id="LFYR01001623">
    <property type="protein sequence ID" value="KMZ60153.1"/>
    <property type="molecule type" value="Genomic_DNA"/>
</dbReference>
<evidence type="ECO:0000313" key="2">
    <source>
        <dbReference type="EMBL" id="KMZ60153.1"/>
    </source>
</evidence>
<keyword evidence="1" id="KW-1133">Transmembrane helix</keyword>
<gene>
    <name evidence="2" type="ORF">ZOSMA_5G00130</name>
</gene>
<evidence type="ECO:0000256" key="1">
    <source>
        <dbReference type="SAM" id="Phobius"/>
    </source>
</evidence>
<evidence type="ECO:0000313" key="3">
    <source>
        <dbReference type="Proteomes" id="UP000036987"/>
    </source>
</evidence>